<gene>
    <name evidence="2" type="ORF">HMPREF1536_00726</name>
</gene>
<dbReference type="RefSeq" id="WP_028727080.1">
    <property type="nucleotide sequence ID" value="NZ_AUAE01000011.1"/>
</dbReference>
<evidence type="ECO:0000259" key="1">
    <source>
        <dbReference type="Pfam" id="PF12728"/>
    </source>
</evidence>
<protein>
    <submittedName>
        <fullName evidence="2">Excisionase family DNA binding domain-containing protein</fullName>
    </submittedName>
</protein>
<comment type="caution">
    <text evidence="2">The sequence shown here is derived from an EMBL/GenBank/DDBJ whole genome shotgun (WGS) entry which is preliminary data.</text>
</comment>
<proteinExistence type="predicted"/>
<dbReference type="STRING" id="1203610.HMPREF1536_00726"/>
<feature type="domain" description="Helix-turn-helix" evidence="1">
    <location>
        <begin position="40"/>
        <end position="86"/>
    </location>
</feature>
<organism evidence="2 3">
    <name type="scientific">Parabacteroides gordonii MS-1 = DSM 23371</name>
    <dbReference type="NCBI Taxonomy" id="1203610"/>
    <lineage>
        <taxon>Bacteria</taxon>
        <taxon>Pseudomonadati</taxon>
        <taxon>Bacteroidota</taxon>
        <taxon>Bacteroidia</taxon>
        <taxon>Bacteroidales</taxon>
        <taxon>Tannerellaceae</taxon>
        <taxon>Parabacteroides</taxon>
    </lineage>
</organism>
<dbReference type="PATRIC" id="fig|1203610.3.peg.748"/>
<dbReference type="InterPro" id="IPR009061">
    <property type="entry name" value="DNA-bd_dom_put_sf"/>
</dbReference>
<evidence type="ECO:0000313" key="2">
    <source>
        <dbReference type="EMBL" id="KKB59186.1"/>
    </source>
</evidence>
<dbReference type="Pfam" id="PF12728">
    <property type="entry name" value="HTH_17"/>
    <property type="match status" value="1"/>
</dbReference>
<accession>A0A0F5JMZ9</accession>
<dbReference type="Proteomes" id="UP000033035">
    <property type="component" value="Unassembled WGS sequence"/>
</dbReference>
<sequence>MNNPFEEIFKQLENIEKMISPIVSSSSKEPDSKQSVLVKISVASRITGYSVNYLYHLASSGAIPCVKRGRSLRFDVDELQRWMQQQYVPASSKLSDEREKG</sequence>
<dbReference type="EMBL" id="AQHW01000005">
    <property type="protein sequence ID" value="KKB59186.1"/>
    <property type="molecule type" value="Genomic_DNA"/>
</dbReference>
<dbReference type="AlphaFoldDB" id="A0A0F5JMZ9"/>
<dbReference type="HOGENOM" id="CLU_2271739_0_0_10"/>
<dbReference type="SUPFAM" id="SSF46955">
    <property type="entry name" value="Putative DNA-binding domain"/>
    <property type="match status" value="1"/>
</dbReference>
<dbReference type="GeneID" id="60366968"/>
<dbReference type="Gene3D" id="1.10.10.10">
    <property type="entry name" value="Winged helix-like DNA-binding domain superfamily/Winged helix DNA-binding domain"/>
    <property type="match status" value="1"/>
</dbReference>
<dbReference type="InterPro" id="IPR036388">
    <property type="entry name" value="WH-like_DNA-bd_sf"/>
</dbReference>
<keyword evidence="3" id="KW-1185">Reference proteome</keyword>
<name>A0A0F5JMZ9_9BACT</name>
<dbReference type="InterPro" id="IPR041657">
    <property type="entry name" value="HTH_17"/>
</dbReference>
<evidence type="ECO:0000313" key="3">
    <source>
        <dbReference type="Proteomes" id="UP000033035"/>
    </source>
</evidence>
<reference evidence="2 3" key="1">
    <citation type="submission" date="2013-04" db="EMBL/GenBank/DDBJ databases">
        <title>The Genome Sequence of Parabacteroides gordonii DSM 23371.</title>
        <authorList>
            <consortium name="The Broad Institute Genomics Platform"/>
            <person name="Earl A."/>
            <person name="Ward D."/>
            <person name="Feldgarden M."/>
            <person name="Gevers D."/>
            <person name="Martens E."/>
            <person name="Sakamoto M."/>
            <person name="Benno Y."/>
            <person name="Suzuki N."/>
            <person name="Matsunaga N."/>
            <person name="Koshihara K."/>
            <person name="Seki M."/>
            <person name="Komiya H."/>
            <person name="Walker B."/>
            <person name="Young S."/>
            <person name="Zeng Q."/>
            <person name="Gargeya S."/>
            <person name="Fitzgerald M."/>
            <person name="Haas B."/>
            <person name="Abouelleil A."/>
            <person name="Allen A.W."/>
            <person name="Alvarado L."/>
            <person name="Arachchi H.M."/>
            <person name="Berlin A.M."/>
            <person name="Chapman S.B."/>
            <person name="Gainer-Dewar J."/>
            <person name="Goldberg J."/>
            <person name="Griggs A."/>
            <person name="Gujja S."/>
            <person name="Hansen M."/>
            <person name="Howarth C."/>
            <person name="Imamovic A."/>
            <person name="Ireland A."/>
            <person name="Larimer J."/>
            <person name="McCowan C."/>
            <person name="Murphy C."/>
            <person name="Pearson M."/>
            <person name="Poon T.W."/>
            <person name="Priest M."/>
            <person name="Roberts A."/>
            <person name="Saif S."/>
            <person name="Shea T."/>
            <person name="Sisk P."/>
            <person name="Sykes S."/>
            <person name="Wortman J."/>
            <person name="Nusbaum C."/>
            <person name="Birren B."/>
        </authorList>
    </citation>
    <scope>NUCLEOTIDE SEQUENCE [LARGE SCALE GENOMIC DNA]</scope>
    <source>
        <strain evidence="2 3">MS-1</strain>
    </source>
</reference>